<sequence length="188" mass="22032">MERTSQANIWRHTPAIAYKDAAKKEVKPFRLLDLPPELWSKIGKMVISDIPEYPMCLLWACRSLDYAAPILRTCRVLREELLPSFYEAGLKISCCTGIDLDGLKGLLGHMDENARRSMRGVRYTSYDHSMSEERLLWLRSRLGNIEFNLTDPYFEEWKMTPGLMSSVWADEEMRGRVMRVRTWTFKFL</sequence>
<reference evidence="1" key="1">
    <citation type="journal article" date="2020" name="Stud. Mycol.">
        <title>101 Dothideomycetes genomes: a test case for predicting lifestyles and emergence of pathogens.</title>
        <authorList>
            <person name="Haridas S."/>
            <person name="Albert R."/>
            <person name="Binder M."/>
            <person name="Bloem J."/>
            <person name="Labutti K."/>
            <person name="Salamov A."/>
            <person name="Andreopoulos B."/>
            <person name="Baker S."/>
            <person name="Barry K."/>
            <person name="Bills G."/>
            <person name="Bluhm B."/>
            <person name="Cannon C."/>
            <person name="Castanera R."/>
            <person name="Culley D."/>
            <person name="Daum C."/>
            <person name="Ezra D."/>
            <person name="Gonzalez J."/>
            <person name="Henrissat B."/>
            <person name="Kuo A."/>
            <person name="Liang C."/>
            <person name="Lipzen A."/>
            <person name="Lutzoni F."/>
            <person name="Magnuson J."/>
            <person name="Mondo S."/>
            <person name="Nolan M."/>
            <person name="Ohm R."/>
            <person name="Pangilinan J."/>
            <person name="Park H.-J."/>
            <person name="Ramirez L."/>
            <person name="Alfaro M."/>
            <person name="Sun H."/>
            <person name="Tritt A."/>
            <person name="Yoshinaga Y."/>
            <person name="Zwiers L.-H."/>
            <person name="Turgeon B."/>
            <person name="Goodwin S."/>
            <person name="Spatafora J."/>
            <person name="Crous P."/>
            <person name="Grigoriev I."/>
        </authorList>
    </citation>
    <scope>NUCLEOTIDE SEQUENCE</scope>
    <source>
        <strain evidence="1">ATCC 36951</strain>
    </source>
</reference>
<gene>
    <name evidence="1" type="ORF">M409DRAFT_52257</name>
</gene>
<proteinExistence type="predicted"/>
<dbReference type="AlphaFoldDB" id="A0A6A6CRN9"/>
<evidence type="ECO:0000313" key="2">
    <source>
        <dbReference type="Proteomes" id="UP000799537"/>
    </source>
</evidence>
<keyword evidence="2" id="KW-1185">Reference proteome</keyword>
<evidence type="ECO:0008006" key="3">
    <source>
        <dbReference type="Google" id="ProtNLM"/>
    </source>
</evidence>
<accession>A0A6A6CRN9</accession>
<dbReference type="Proteomes" id="UP000799537">
    <property type="component" value="Unassembled WGS sequence"/>
</dbReference>
<dbReference type="GeneID" id="54565305"/>
<dbReference type="RefSeq" id="XP_033670640.1">
    <property type="nucleotide sequence ID" value="XM_033812033.1"/>
</dbReference>
<evidence type="ECO:0000313" key="1">
    <source>
        <dbReference type="EMBL" id="KAF2169751.1"/>
    </source>
</evidence>
<name>A0A6A6CRN9_ZASCE</name>
<dbReference type="EMBL" id="ML993587">
    <property type="protein sequence ID" value="KAF2169751.1"/>
    <property type="molecule type" value="Genomic_DNA"/>
</dbReference>
<organism evidence="1 2">
    <name type="scientific">Zasmidium cellare ATCC 36951</name>
    <dbReference type="NCBI Taxonomy" id="1080233"/>
    <lineage>
        <taxon>Eukaryota</taxon>
        <taxon>Fungi</taxon>
        <taxon>Dikarya</taxon>
        <taxon>Ascomycota</taxon>
        <taxon>Pezizomycotina</taxon>
        <taxon>Dothideomycetes</taxon>
        <taxon>Dothideomycetidae</taxon>
        <taxon>Mycosphaerellales</taxon>
        <taxon>Mycosphaerellaceae</taxon>
        <taxon>Zasmidium</taxon>
    </lineage>
</organism>
<protein>
    <recommendedName>
        <fullName evidence="3">F-box domain-containing protein</fullName>
    </recommendedName>
</protein>
<dbReference type="OrthoDB" id="3646601at2759"/>